<dbReference type="EMBL" id="OX458335">
    <property type="protein sequence ID" value="CAI8788336.1"/>
    <property type="molecule type" value="Genomic_DNA"/>
</dbReference>
<gene>
    <name evidence="1" type="ORF">DAPPPG215_06790</name>
</gene>
<evidence type="ECO:0000313" key="1">
    <source>
        <dbReference type="EMBL" id="CAI8788336.1"/>
    </source>
</evidence>
<sequence length="33" mass="3736">MSAARVPYDSVKTVRVIWMIDSDCFEHPKEGAP</sequence>
<accession>A0AAV1BFY7</accession>
<dbReference type="Proteomes" id="UP001177000">
    <property type="component" value="Chromosome"/>
</dbReference>
<organism evidence="1 2">
    <name type="scientific">Pseudomonas syringae pv. tomato</name>
    <dbReference type="NCBI Taxonomy" id="323"/>
    <lineage>
        <taxon>Bacteria</taxon>
        <taxon>Pseudomonadati</taxon>
        <taxon>Pseudomonadota</taxon>
        <taxon>Gammaproteobacteria</taxon>
        <taxon>Pseudomonadales</taxon>
        <taxon>Pseudomonadaceae</taxon>
        <taxon>Pseudomonas</taxon>
    </lineage>
</organism>
<reference evidence="1" key="1">
    <citation type="submission" date="2023-03" db="EMBL/GenBank/DDBJ databases">
        <authorList>
            <person name="Pothier F. J."/>
        </authorList>
    </citation>
    <scope>NUCLEOTIDE SEQUENCE</scope>
    <source>
        <strain evidence="1">DAPP-PG 215</strain>
    </source>
</reference>
<name>A0AAV1BFY7_PSEUB</name>
<proteinExistence type="predicted"/>
<evidence type="ECO:0000313" key="2">
    <source>
        <dbReference type="Proteomes" id="UP001177000"/>
    </source>
</evidence>
<dbReference type="AlphaFoldDB" id="A0AAV1BFY7"/>
<protein>
    <submittedName>
        <fullName evidence="1">Uncharacterized protein</fullName>
    </submittedName>
</protein>